<keyword evidence="3" id="KW-1185">Reference proteome</keyword>
<dbReference type="Gene3D" id="3.30.460.10">
    <property type="entry name" value="Beta Polymerase, domain 2"/>
    <property type="match status" value="1"/>
</dbReference>
<dbReference type="GO" id="GO:0016740">
    <property type="term" value="F:transferase activity"/>
    <property type="evidence" value="ECO:0007669"/>
    <property type="project" value="UniProtKB-KW"/>
</dbReference>
<dbReference type="CDD" id="cd05403">
    <property type="entry name" value="NT_KNTase_like"/>
    <property type="match status" value="1"/>
</dbReference>
<dbReference type="InterPro" id="IPR043519">
    <property type="entry name" value="NT_sf"/>
</dbReference>
<dbReference type="SUPFAM" id="SSF81301">
    <property type="entry name" value="Nucleotidyltransferase"/>
    <property type="match status" value="1"/>
</dbReference>
<accession>A0A4R3KSJ3</accession>
<name>A0A4R3KSJ3_9SPHI</name>
<feature type="domain" description="Polymerase beta nucleotidyltransferase" evidence="1">
    <location>
        <begin position="29"/>
        <end position="115"/>
    </location>
</feature>
<dbReference type="AlphaFoldDB" id="A0A4R3KSJ3"/>
<sequence>MTCSKPFSKKWKIFTDMPFGLSTSTIDRINAVLTSFTCVREATIYGSRAKGTYRAASDIDLTLKGEGLTPALVNKTSLRLDELALPYMIDLSMYERIRTPELVEHINRVGKVFYS</sequence>
<keyword evidence="2" id="KW-0808">Transferase</keyword>
<dbReference type="RefSeq" id="WP_207910282.1">
    <property type="nucleotide sequence ID" value="NZ_CP042432.1"/>
</dbReference>
<evidence type="ECO:0000259" key="1">
    <source>
        <dbReference type="Pfam" id="PF18765"/>
    </source>
</evidence>
<gene>
    <name evidence="2" type="ORF">EDD80_10610</name>
</gene>
<dbReference type="EMBL" id="SMAD01000006">
    <property type="protein sequence ID" value="TCS86701.1"/>
    <property type="molecule type" value="Genomic_DNA"/>
</dbReference>
<protein>
    <submittedName>
        <fullName evidence="2">Nucleotidyltransferase-like protein</fullName>
    </submittedName>
</protein>
<dbReference type="InterPro" id="IPR041633">
    <property type="entry name" value="Polbeta"/>
</dbReference>
<comment type="caution">
    <text evidence="2">The sequence shown here is derived from an EMBL/GenBank/DDBJ whole genome shotgun (WGS) entry which is preliminary data.</text>
</comment>
<reference evidence="2 3" key="1">
    <citation type="submission" date="2019-03" db="EMBL/GenBank/DDBJ databases">
        <title>Genomic Encyclopedia of Type Strains, Phase IV (KMG-IV): sequencing the most valuable type-strain genomes for metagenomic binning, comparative biology and taxonomic classification.</title>
        <authorList>
            <person name="Goeker M."/>
        </authorList>
    </citation>
    <scope>NUCLEOTIDE SEQUENCE [LARGE SCALE GENOMIC DNA]</scope>
    <source>
        <strain evidence="2 3">DSM 21100</strain>
    </source>
</reference>
<organism evidence="2 3">
    <name type="scientific">Anseongella ginsenosidimutans</name>
    <dbReference type="NCBI Taxonomy" id="496056"/>
    <lineage>
        <taxon>Bacteria</taxon>
        <taxon>Pseudomonadati</taxon>
        <taxon>Bacteroidota</taxon>
        <taxon>Sphingobacteriia</taxon>
        <taxon>Sphingobacteriales</taxon>
        <taxon>Sphingobacteriaceae</taxon>
        <taxon>Anseongella</taxon>
    </lineage>
</organism>
<evidence type="ECO:0000313" key="3">
    <source>
        <dbReference type="Proteomes" id="UP000295807"/>
    </source>
</evidence>
<dbReference type="Pfam" id="PF18765">
    <property type="entry name" value="Polbeta"/>
    <property type="match status" value="1"/>
</dbReference>
<evidence type="ECO:0000313" key="2">
    <source>
        <dbReference type="EMBL" id="TCS86701.1"/>
    </source>
</evidence>
<proteinExistence type="predicted"/>
<dbReference type="Proteomes" id="UP000295807">
    <property type="component" value="Unassembled WGS sequence"/>
</dbReference>